<feature type="region of interest" description="Disordered" evidence="1">
    <location>
        <begin position="1"/>
        <end position="244"/>
    </location>
</feature>
<feature type="compositionally biased region" description="Polar residues" evidence="1">
    <location>
        <begin position="1882"/>
        <end position="1892"/>
    </location>
</feature>
<feature type="compositionally biased region" description="Polar residues" evidence="1">
    <location>
        <begin position="1136"/>
        <end position="1159"/>
    </location>
</feature>
<protein>
    <submittedName>
        <fullName evidence="2">Uncharacterized protein</fullName>
    </submittedName>
</protein>
<feature type="compositionally biased region" description="Low complexity" evidence="1">
    <location>
        <begin position="551"/>
        <end position="564"/>
    </location>
</feature>
<dbReference type="Proteomes" id="UP000038009">
    <property type="component" value="Unassembled WGS sequence"/>
</dbReference>
<comment type="caution">
    <text evidence="2">The sequence shown here is derived from an EMBL/GenBank/DDBJ whole genome shotgun (WGS) entry which is preliminary data.</text>
</comment>
<accession>A0A0N1PDI8</accession>
<feature type="region of interest" description="Disordered" evidence="1">
    <location>
        <begin position="2021"/>
        <end position="2047"/>
    </location>
</feature>
<feature type="compositionally biased region" description="Polar residues" evidence="1">
    <location>
        <begin position="1827"/>
        <end position="1841"/>
    </location>
</feature>
<feature type="region of interest" description="Disordered" evidence="1">
    <location>
        <begin position="606"/>
        <end position="678"/>
    </location>
</feature>
<feature type="compositionally biased region" description="Polar residues" evidence="1">
    <location>
        <begin position="1546"/>
        <end position="1557"/>
    </location>
</feature>
<dbReference type="OMA" id="GRQWFPA"/>
<name>A0A0N1PDI8_LEPSE</name>
<proteinExistence type="predicted"/>
<feature type="region of interest" description="Disordered" evidence="1">
    <location>
        <begin position="1822"/>
        <end position="1869"/>
    </location>
</feature>
<reference evidence="2 3" key="1">
    <citation type="journal article" date="2015" name="PLoS Pathog.">
        <title>Leptomonas seymouri: Adaptations to the Dixenous Life Cycle Analyzed by Genome Sequencing, Transcriptome Profiling and Co-infection with Leishmania donovani.</title>
        <authorList>
            <person name="Kraeva N."/>
            <person name="Butenko A."/>
            <person name="Hlavacova J."/>
            <person name="Kostygov A."/>
            <person name="Myskova J."/>
            <person name="Grybchuk D."/>
            <person name="Lestinova T."/>
            <person name="Votypka J."/>
            <person name="Volf P."/>
            <person name="Opperdoes F."/>
            <person name="Flegontov P."/>
            <person name="Lukes J."/>
            <person name="Yurchenko V."/>
        </authorList>
    </citation>
    <scope>NUCLEOTIDE SEQUENCE [LARGE SCALE GENOMIC DNA]</scope>
    <source>
        <strain evidence="2 3">ATCC 30220</strain>
    </source>
</reference>
<organism evidence="2 3">
    <name type="scientific">Leptomonas seymouri</name>
    <dbReference type="NCBI Taxonomy" id="5684"/>
    <lineage>
        <taxon>Eukaryota</taxon>
        <taxon>Discoba</taxon>
        <taxon>Euglenozoa</taxon>
        <taxon>Kinetoplastea</taxon>
        <taxon>Metakinetoplastina</taxon>
        <taxon>Trypanosomatida</taxon>
        <taxon>Trypanosomatidae</taxon>
        <taxon>Leishmaniinae</taxon>
        <taxon>Leptomonas</taxon>
    </lineage>
</organism>
<feature type="region of interest" description="Disordered" evidence="1">
    <location>
        <begin position="263"/>
        <end position="295"/>
    </location>
</feature>
<feature type="compositionally biased region" description="Low complexity" evidence="1">
    <location>
        <begin position="212"/>
        <end position="223"/>
    </location>
</feature>
<evidence type="ECO:0000313" key="3">
    <source>
        <dbReference type="Proteomes" id="UP000038009"/>
    </source>
</evidence>
<dbReference type="OrthoDB" id="265892at2759"/>
<feature type="region of interest" description="Disordered" evidence="1">
    <location>
        <begin position="1358"/>
        <end position="1387"/>
    </location>
</feature>
<feature type="compositionally biased region" description="Low complexity" evidence="1">
    <location>
        <begin position="886"/>
        <end position="901"/>
    </location>
</feature>
<feature type="region of interest" description="Disordered" evidence="1">
    <location>
        <begin position="937"/>
        <end position="1037"/>
    </location>
</feature>
<evidence type="ECO:0000313" key="2">
    <source>
        <dbReference type="EMBL" id="KPI90393.1"/>
    </source>
</evidence>
<feature type="region of interest" description="Disordered" evidence="1">
    <location>
        <begin position="1596"/>
        <end position="1634"/>
    </location>
</feature>
<sequence>MPPKRGRVLAGQRNDETQRLPGNERVKEPTTTTGVLDRRPHHLVSRLHPPWNTPGKTNSPSGYGRSGGHHSPVHAGGAGATAVEGSAAPTAAAKKVAVNTRGRGALATRVTSRNGVAARGERESSVSSSTAHAPVVGKRNAATAAFGQKRSRSLSTSNPIEVEVDADASAEEEDDNASGPSRKGMSAETSSQTSSASPSPLPMVAVSKVLHAGTGSSGNSSAAQMMSAAGRDCSAPPETHSTSCQDRVTVATAVNAASTAKVAAKPVSPRMLPPRNTATSTADSKVLFGDDDDDGDLNDGCVWSTHGGVVARNAAAPDSVSPLPDRTQGARVLGELPDRASATPACPTSATVAVAAVATHGSSGKAAPQRVIDFLADGVEEDEEGELLGEAAHSTVAAARAAHPVAKPMKVMQQIIGEETENQTASTGPATPSLLPTHDRVSLLQYDRSPGTDAVALPASTAAAHFAETLAVHDLSFLPEDSENANTEVEVSPILPSSTELHTPCVGLAVDAADANRAATCADEEAKQRRMDEELLGEGLVSPLAKRVTATPQQAAQGTAAAVASRPGSHAMENEERSDGNAAAIKCELHPPPPFLNCVSAASTTDSSLLTPQTPPRASAAPDAHGQTTAVLQPSSSASPLVGSPATPPHVSSLPSTVDDGCWKDDEQTPLRTPPSSFLDAVSKRHEKVAFSRSLSMTAVAAAAAPVEAASALQETVPIDPFLSTPPQLRKSGAARHSAVLSEESEATTERVMMASSAGKKGEHSSSRSPQRRATERGKRRRSASKSPTPPRVGGARHQMATDVDQLSSNAATTTTCIATDMDPALLRVGTRVEGRWGRQWFPAVVSEAPRNGFVQIEWVEDASLLHVRLREVRLPPGAPGTPLPETTSSTTNGEESCGTTAGKKAVSAIPSQSRGREGNEAVLTATQLVELMEEEDAADNRHEVGHCGPARASANPASIKGKKPPSTLAECRVGKEGDDVIETEAAENDDSLGHEATPQSCNRRKNSTPPLTTSTSISSPPATPPLRTPHGEASTSTAAEVNLLEQESLVLPFETTPSALCIYLAPSVRRELLRDTCSPIGGVVDSRELQRSTELQRILHYLASAGATLISSLAQADNVAAQLGDKESASNLFQRPTTTAAERRSTLTSCGSGGNSSAAVGRRKTVGRVPLARRSGLGSPFTAAAPARKFFIFLVSPESSSLSSLATETGGRAPLHHLPDVCVAHAFGVSAIHASWLWSVVPGALHVRLPTAMDQLELPAGFLSSLGKESMLNASSPKDEARTALPLRLTPFSSHQRWLSGKAIQFAERDDAMETWLNATGAVVTAEPPPPPPLSPGTIGIGNASALAQVDLSAAAATGTPHRRSVSLTRQQRQSPPRRPQCAEKRPDLVYLRESDITAPVDLNRLGDVPVLRLPWLVKGIELNYRARCGDGGGQHVVENSEEGELEAPPLLASVWEEMQKAVRATAASATRSPSRKERSTTPTLKESALESPSVAPSAREQHPRAVARRKTVADSAVEAPMAERTVAAESGKPAESVNLPVAGTSASDGSAQQFLTPRPGTKTPVSHRSVVALQAPVVSSATLPLNGLPVTEAEATQETKHGSGGGAIPRTGEENEEQPRIESSEAETQANPATPLLSATSQRPLQQPFCTHPPIAIGEDYYFSIAAPSASPINAASTLLATVPTTTVVLGRVVALYPNVQHESFASGPPHSSVRGAVVSGPSSTATFVDMQLYKAKYVSMHIDPRSGQVVHETTVYLSPQRTTIPASSLLFDIPVYVITAAARQHVYLLEDQDEESAPSAAPPVCRYDVQQRQVHEGFAERNCDISTRSPQRNQSTTVSASPAPASPIPRRQAGQQFGGGQQDDSHNDELMETAQRWTVNASDPMQPSPSRGGVASQQKYDERYVDRCNASNEANGLLPKGVCGATNNSSVNVASSIPRTLEVTELEERLPHSGVVARHAVQGLREVSSQRLSSPRSAPPAIRLLTELPLEIGGQRVVLRPESNVRFYAGRSLSLPEPSPFTPARLSSPTHREDSPSDFPLNSDEAQNKLWRGRTAGFHAHHHSHSGHESDSSEELIAEAPLVGKVELIRKIDGMVDIVLHTAQPNSVFGGSKMYRVTPDMIVDAFP</sequence>
<feature type="compositionally biased region" description="Acidic residues" evidence="1">
    <location>
        <begin position="162"/>
        <end position="176"/>
    </location>
</feature>
<feature type="region of interest" description="Disordered" evidence="1">
    <location>
        <begin position="1136"/>
        <end position="1161"/>
    </location>
</feature>
<feature type="compositionally biased region" description="Basic and acidic residues" evidence="1">
    <location>
        <begin position="13"/>
        <end position="28"/>
    </location>
</feature>
<keyword evidence="3" id="KW-1185">Reference proteome</keyword>
<feature type="compositionally biased region" description="Low complexity" evidence="1">
    <location>
        <begin position="1008"/>
        <end position="1021"/>
    </location>
</feature>
<feature type="region of interest" description="Disordered" evidence="1">
    <location>
        <begin position="551"/>
        <end position="580"/>
    </location>
</feature>
<feature type="compositionally biased region" description="Polar residues" evidence="1">
    <location>
        <begin position="626"/>
        <end position="639"/>
    </location>
</feature>
<evidence type="ECO:0000256" key="1">
    <source>
        <dbReference type="SAM" id="MobiDB-lite"/>
    </source>
</evidence>
<feature type="compositionally biased region" description="Low complexity" evidence="1">
    <location>
        <begin position="186"/>
        <end position="198"/>
    </location>
</feature>
<feature type="region of interest" description="Disordered" evidence="1">
    <location>
        <begin position="724"/>
        <end position="803"/>
    </location>
</feature>
<feature type="region of interest" description="Disordered" evidence="1">
    <location>
        <begin position="877"/>
        <end position="903"/>
    </location>
</feature>
<feature type="compositionally biased region" description="Low complexity" evidence="1">
    <location>
        <begin position="87"/>
        <end position="98"/>
    </location>
</feature>
<feature type="region of interest" description="Disordered" evidence="1">
    <location>
        <begin position="1466"/>
        <end position="1565"/>
    </location>
</feature>
<feature type="compositionally biased region" description="Basic and acidic residues" evidence="1">
    <location>
        <begin position="1613"/>
        <end position="1625"/>
    </location>
</feature>
<feature type="compositionally biased region" description="Acidic residues" evidence="1">
    <location>
        <begin position="980"/>
        <end position="991"/>
    </location>
</feature>
<feature type="region of interest" description="Disordered" evidence="1">
    <location>
        <begin position="1882"/>
        <end position="1902"/>
    </location>
</feature>
<gene>
    <name evidence="2" type="ORF">ABL78_0469</name>
</gene>
<dbReference type="EMBL" id="LJSK01000006">
    <property type="protein sequence ID" value="KPI90393.1"/>
    <property type="molecule type" value="Genomic_DNA"/>
</dbReference>
<dbReference type="VEuPathDB" id="TriTrypDB:Lsey_0006_0270"/>